<dbReference type="InterPro" id="IPR038795">
    <property type="entry name" value="MED8_plant"/>
</dbReference>
<keyword evidence="3" id="KW-1185">Reference proteome</keyword>
<dbReference type="AlphaFoldDB" id="A0AAW1X335"/>
<sequence length="268" mass="29251">MAAMEGVVQNQPPQPLQQQQPQPIAVERLNDAVQQQLNLKAVKDRATNLFKAISRILEDLDGYARTHHSQMARPLEPVLYGRGQREERAIASGVADLQISSQIEKLKARIDMIGAACESAEKVLADTRKAYCFGTRQGIPVVPTLDKAQAAKIQEQENLLRAAVNYGEALRLPADQRQSAPALPMHLVDVLTVGDGVQAFSEASGMYLKNTPVSSSNLTGQSPLMQVSGSQLMGRSVLLLVAPILQTLITQQHLHYHMPTLQGLVQPL</sequence>
<protein>
    <submittedName>
        <fullName evidence="2">Uncharacterized protein</fullName>
    </submittedName>
</protein>
<dbReference type="PANTHER" id="PTHR35552:SF1">
    <property type="entry name" value="MEDIATOR OF RNA POLYMERASE II TRANSCRIPTION SUBUNIT 8"/>
    <property type="match status" value="1"/>
</dbReference>
<organism evidence="2 3">
    <name type="scientific">Rubus argutus</name>
    <name type="common">Southern blackberry</name>
    <dbReference type="NCBI Taxonomy" id="59490"/>
    <lineage>
        <taxon>Eukaryota</taxon>
        <taxon>Viridiplantae</taxon>
        <taxon>Streptophyta</taxon>
        <taxon>Embryophyta</taxon>
        <taxon>Tracheophyta</taxon>
        <taxon>Spermatophyta</taxon>
        <taxon>Magnoliopsida</taxon>
        <taxon>eudicotyledons</taxon>
        <taxon>Gunneridae</taxon>
        <taxon>Pentapetalae</taxon>
        <taxon>rosids</taxon>
        <taxon>fabids</taxon>
        <taxon>Rosales</taxon>
        <taxon>Rosaceae</taxon>
        <taxon>Rosoideae</taxon>
        <taxon>Rosoideae incertae sedis</taxon>
        <taxon>Rubus</taxon>
    </lineage>
</organism>
<evidence type="ECO:0000313" key="2">
    <source>
        <dbReference type="EMBL" id="KAK9931283.1"/>
    </source>
</evidence>
<comment type="caution">
    <text evidence="2">The sequence shown here is derived from an EMBL/GenBank/DDBJ whole genome shotgun (WGS) entry which is preliminary data.</text>
</comment>
<gene>
    <name evidence="2" type="ORF">M0R45_018563</name>
</gene>
<evidence type="ECO:0000256" key="1">
    <source>
        <dbReference type="SAM" id="MobiDB-lite"/>
    </source>
</evidence>
<dbReference type="EMBL" id="JBEDUW010000004">
    <property type="protein sequence ID" value="KAK9931283.1"/>
    <property type="molecule type" value="Genomic_DNA"/>
</dbReference>
<dbReference type="GO" id="GO:0016592">
    <property type="term" value="C:mediator complex"/>
    <property type="evidence" value="ECO:0007669"/>
    <property type="project" value="InterPro"/>
</dbReference>
<accession>A0AAW1X335</accession>
<dbReference type="Proteomes" id="UP001457282">
    <property type="component" value="Unassembled WGS sequence"/>
</dbReference>
<dbReference type="PANTHER" id="PTHR35552">
    <property type="entry name" value="MEDIATOR OF RNA POLYMERASE II TRANSCRIPTION SUBUNIT 8"/>
    <property type="match status" value="1"/>
</dbReference>
<feature type="region of interest" description="Disordered" evidence="1">
    <location>
        <begin position="1"/>
        <end position="22"/>
    </location>
</feature>
<name>A0AAW1X335_RUBAR</name>
<reference evidence="2 3" key="1">
    <citation type="journal article" date="2023" name="G3 (Bethesda)">
        <title>A chromosome-length genome assembly and annotation of blackberry (Rubus argutus, cv. 'Hillquist').</title>
        <authorList>
            <person name="Bruna T."/>
            <person name="Aryal R."/>
            <person name="Dudchenko O."/>
            <person name="Sargent D.J."/>
            <person name="Mead D."/>
            <person name="Buti M."/>
            <person name="Cavallini A."/>
            <person name="Hytonen T."/>
            <person name="Andres J."/>
            <person name="Pham M."/>
            <person name="Weisz D."/>
            <person name="Mascagni F."/>
            <person name="Usai G."/>
            <person name="Natali L."/>
            <person name="Bassil N."/>
            <person name="Fernandez G.E."/>
            <person name="Lomsadze A."/>
            <person name="Armour M."/>
            <person name="Olukolu B."/>
            <person name="Poorten T."/>
            <person name="Britton C."/>
            <person name="Davik J."/>
            <person name="Ashrafi H."/>
            <person name="Aiden E.L."/>
            <person name="Borodovsky M."/>
            <person name="Worthington M."/>
        </authorList>
    </citation>
    <scope>NUCLEOTIDE SEQUENCE [LARGE SCALE GENOMIC DNA]</scope>
    <source>
        <strain evidence="2">PI 553951</strain>
    </source>
</reference>
<proteinExistence type="predicted"/>
<evidence type="ECO:0000313" key="3">
    <source>
        <dbReference type="Proteomes" id="UP001457282"/>
    </source>
</evidence>